<evidence type="ECO:0000256" key="7">
    <source>
        <dbReference type="ARBA" id="ARBA00022833"/>
    </source>
</evidence>
<evidence type="ECO:0000256" key="2">
    <source>
        <dbReference type="ARBA" id="ARBA00001947"/>
    </source>
</evidence>
<evidence type="ECO:0000256" key="3">
    <source>
        <dbReference type="ARBA" id="ARBA00005984"/>
    </source>
</evidence>
<evidence type="ECO:0000313" key="12">
    <source>
        <dbReference type="EMBL" id="QSX37745.1"/>
    </source>
</evidence>
<dbReference type="EMBL" id="CP071502">
    <property type="protein sequence ID" value="QSX37745.1"/>
    <property type="molecule type" value="Genomic_DNA"/>
</dbReference>
<name>A0ABX7R4K4_9GAMM</name>
<organism evidence="12 13">
    <name type="scientific">Shewanella sedimentimangrovi</name>
    <dbReference type="NCBI Taxonomy" id="2814293"/>
    <lineage>
        <taxon>Bacteria</taxon>
        <taxon>Pseudomonadati</taxon>
        <taxon>Pseudomonadota</taxon>
        <taxon>Gammaproteobacteria</taxon>
        <taxon>Alteromonadales</taxon>
        <taxon>Shewanellaceae</taxon>
        <taxon>Shewanella</taxon>
    </lineage>
</organism>
<comment type="cofactor">
    <cofactor evidence="1">
        <name>Mg(2+)</name>
        <dbReference type="ChEBI" id="CHEBI:18420"/>
    </cofactor>
</comment>
<dbReference type="Proteomes" id="UP000663207">
    <property type="component" value="Chromosome"/>
</dbReference>
<reference evidence="12 13" key="1">
    <citation type="submission" date="2021-03" db="EMBL/GenBank/DDBJ databases">
        <title>Novel species identification of genus Shewanella.</title>
        <authorList>
            <person name="Liu G."/>
            <person name="Zhang Q."/>
        </authorList>
    </citation>
    <scope>NUCLEOTIDE SEQUENCE [LARGE SCALE GENOMIC DNA]</scope>
    <source>
        <strain evidence="12 13">FJAT-52962</strain>
    </source>
</reference>
<dbReference type="InterPro" id="IPR018299">
    <property type="entry name" value="Alkaline_phosphatase_AS"/>
</dbReference>
<sequence>MSLRHFSALLLCLPLCAMAADGNALVKTNTKPKNLVIMIGDGMGPAYTSAYRYFKDNPETEEIEQTVFDRLLVGMASTYPARESGYVTDSAAAATALSTGYKSYNGAIAVDTEHKPLTTLMEHARGAGLATGIAVSCQINHATPAAFLSHNDSRRNYDAIAESYLDSDAQVLLGGGQRYFSDALLTRFRDKGYQTLSEFDQLDGISSGKVLGLFADVQLPWAIDEPQAHKLSKLTAKALELLSAQEQGFVLLVEGSLIDWAGHGNDIAAAMGEMNEFANAIEVVEQYVRSRGDTLMVVTADHNTGGMSIGTAGQYKWTPEVLRTLNASPETMATKALANEDWQQPLAQQLAFAPSAYEYAELAKARMQGKDVLESAIKRLIDVRSNTGWTTGGHTGVDVQVFAAGPASSLFNGHQDNTDIAQKLLSLLPKAAKKPVAATPEVKTDTQAQPLKEQVVTN</sequence>
<dbReference type="PANTHER" id="PTHR11596">
    <property type="entry name" value="ALKALINE PHOSPHATASE"/>
    <property type="match status" value="1"/>
</dbReference>
<dbReference type="Pfam" id="PF00245">
    <property type="entry name" value="Alk_phosphatase"/>
    <property type="match status" value="1"/>
</dbReference>
<keyword evidence="13" id="KW-1185">Reference proteome</keyword>
<dbReference type="Gene3D" id="3.40.720.10">
    <property type="entry name" value="Alkaline Phosphatase, subunit A"/>
    <property type="match status" value="1"/>
</dbReference>
<dbReference type="RefSeq" id="WP_207380926.1">
    <property type="nucleotide sequence ID" value="NZ_CP071502.1"/>
</dbReference>
<feature type="chain" id="PRO_5047152459" evidence="11">
    <location>
        <begin position="20"/>
        <end position="458"/>
    </location>
</feature>
<keyword evidence="5" id="KW-0479">Metal-binding</keyword>
<evidence type="ECO:0000256" key="9">
    <source>
        <dbReference type="RuleBase" id="RU003946"/>
    </source>
</evidence>
<accession>A0ABX7R4K4</accession>
<dbReference type="SMART" id="SM00098">
    <property type="entry name" value="alkPPc"/>
    <property type="match status" value="1"/>
</dbReference>
<evidence type="ECO:0000313" key="13">
    <source>
        <dbReference type="Proteomes" id="UP000663207"/>
    </source>
</evidence>
<evidence type="ECO:0000256" key="11">
    <source>
        <dbReference type="SAM" id="SignalP"/>
    </source>
</evidence>
<evidence type="ECO:0000256" key="8">
    <source>
        <dbReference type="ARBA" id="ARBA00022842"/>
    </source>
</evidence>
<protein>
    <submittedName>
        <fullName evidence="12">Alkaline phosphatase</fullName>
    </submittedName>
</protein>
<keyword evidence="7" id="KW-0862">Zinc</keyword>
<dbReference type="PRINTS" id="PR00113">
    <property type="entry name" value="ALKPHPHTASE"/>
</dbReference>
<dbReference type="CDD" id="cd16012">
    <property type="entry name" value="ALP"/>
    <property type="match status" value="1"/>
</dbReference>
<dbReference type="Gene3D" id="1.10.60.40">
    <property type="match status" value="1"/>
</dbReference>
<gene>
    <name evidence="12" type="ORF">JYB85_02565</name>
</gene>
<comment type="cofactor">
    <cofactor evidence="2">
        <name>Zn(2+)</name>
        <dbReference type="ChEBI" id="CHEBI:29105"/>
    </cofactor>
</comment>
<dbReference type="PROSITE" id="PS00123">
    <property type="entry name" value="ALKALINE_PHOSPHATASE"/>
    <property type="match status" value="1"/>
</dbReference>
<keyword evidence="4" id="KW-0597">Phosphoprotein</keyword>
<feature type="signal peptide" evidence="11">
    <location>
        <begin position="1"/>
        <end position="19"/>
    </location>
</feature>
<evidence type="ECO:0000256" key="10">
    <source>
        <dbReference type="SAM" id="MobiDB-lite"/>
    </source>
</evidence>
<feature type="region of interest" description="Disordered" evidence="10">
    <location>
        <begin position="435"/>
        <end position="458"/>
    </location>
</feature>
<dbReference type="InterPro" id="IPR017850">
    <property type="entry name" value="Alkaline_phosphatase_core_sf"/>
</dbReference>
<keyword evidence="6" id="KW-0378">Hydrolase</keyword>
<evidence type="ECO:0000256" key="5">
    <source>
        <dbReference type="ARBA" id="ARBA00022723"/>
    </source>
</evidence>
<comment type="similarity">
    <text evidence="3 9">Belongs to the alkaline phosphatase family.</text>
</comment>
<evidence type="ECO:0000256" key="4">
    <source>
        <dbReference type="ARBA" id="ARBA00022553"/>
    </source>
</evidence>
<feature type="compositionally biased region" description="Polar residues" evidence="10">
    <location>
        <begin position="445"/>
        <end position="458"/>
    </location>
</feature>
<evidence type="ECO:0000256" key="6">
    <source>
        <dbReference type="ARBA" id="ARBA00022801"/>
    </source>
</evidence>
<proteinExistence type="inferred from homology"/>
<keyword evidence="8" id="KW-0460">Magnesium</keyword>
<dbReference type="PANTHER" id="PTHR11596:SF5">
    <property type="entry name" value="ALKALINE PHOSPHATASE"/>
    <property type="match status" value="1"/>
</dbReference>
<keyword evidence="11" id="KW-0732">Signal</keyword>
<dbReference type="InterPro" id="IPR001952">
    <property type="entry name" value="Alkaline_phosphatase"/>
</dbReference>
<evidence type="ECO:0000256" key="1">
    <source>
        <dbReference type="ARBA" id="ARBA00001946"/>
    </source>
</evidence>
<dbReference type="SUPFAM" id="SSF53649">
    <property type="entry name" value="Alkaline phosphatase-like"/>
    <property type="match status" value="1"/>
</dbReference>